<name>A0ACB6FQE1_9PLEO</name>
<reference evidence="1 2" key="1">
    <citation type="journal article" date="2019" name="bioRxiv">
        <title>Genomics, evolutionary history and diagnostics of the Alternaria alternata species group including apple and Asian pear pathotypes.</title>
        <authorList>
            <person name="Armitage A.D."/>
            <person name="Cockerton H.M."/>
            <person name="Sreenivasaprasad S."/>
            <person name="Woodhall J.W."/>
            <person name="Lane C.R."/>
            <person name="Harrison R.J."/>
            <person name="Clarkson J.P."/>
        </authorList>
    </citation>
    <scope>NUCLEOTIDE SEQUENCE [LARGE SCALE GENOMIC DNA]</scope>
    <source>
        <strain evidence="1 2">FERA 650</strain>
    </source>
</reference>
<proteinExistence type="predicted"/>
<keyword evidence="2" id="KW-1185">Reference proteome</keyword>
<comment type="caution">
    <text evidence="1">The sequence shown here is derived from an EMBL/GenBank/DDBJ whole genome shotgun (WGS) entry which is preliminary data.</text>
</comment>
<accession>A0ACB6FQE1</accession>
<dbReference type="Proteomes" id="UP000293547">
    <property type="component" value="Unassembled WGS sequence"/>
</dbReference>
<gene>
    <name evidence="1" type="ORF">AG0111_0g4697</name>
</gene>
<protein>
    <submittedName>
        <fullName evidence="1">Uncharacterized protein</fullName>
    </submittedName>
</protein>
<sequence length="791" mass="87845">MVAGLLQEAEDYLWEELLWTPARGDRFQIPLGTIQDNVTFSQRGYSFLSHPKNNLTGCWEATISKMLASPQGRKLYNTNNSAWKPQPVRRYLRQVEKFLEYLLFLTHVTGGQPARGTEVTTARFRNGYVQDRNIYVIDGQVVFISRYHKSQAMWDKPKVIARFLPWRVGQLFAVFLAHVQPLAEYLEGERLNRTPTDYVWTGNTGPWETSRLSQIIARETQRWLGCRLTTLEYRHTAITIGREVVSKEFGEGTQEALTEGDLEEPEQQLESGLDLQAGRSELTGTLRYGVEMGIVSHLSHRSVQVFRDLSSQWHRFLQLSSTLPNPLTPVSVAKAAGISRQNQGSPARSLPAQPAQDQAEPAIVNNSEIQILVQKVVQKEGPITFKSPEQEIALRAILAGETPLVVVLPTGGGKSLLFMAPACLSDPGVTIVVVPFRELLKNLKTRSAKANIPATEWIPGLSTNSPSPIILVSADAAGSFEFLTFATLLIQGGWLRRIVVDECHLTYTSSDWRPKLAHLARLRAIKAQFILLTATQPPLLEYELGAAMALRSPRYIRAPTLRPNIRYLVQRCQPGGLLKAAQGIATRWLAGLAGKQKAVIYGKYKDTCEKLAQKLQCNYYHAGLDADDRSRVLKAWLQRGGLITATSSLGTGVDYPEIVRVLHVDTPYGAMDFAQESGRAGREGQLVDSVILVESPRQKAPALDIPVDHSWRALDEAAIQEFINPRLGACRRSILSLFLDGQSVTCTQAQAANCDLCGEGSTELTHVLKQDAQEEAKLRNALQDVQLLSKA</sequence>
<dbReference type="EMBL" id="PDWZ02000004">
    <property type="protein sequence ID" value="KAB2106629.1"/>
    <property type="molecule type" value="Genomic_DNA"/>
</dbReference>
<evidence type="ECO:0000313" key="1">
    <source>
        <dbReference type="EMBL" id="KAB2106629.1"/>
    </source>
</evidence>
<evidence type="ECO:0000313" key="2">
    <source>
        <dbReference type="Proteomes" id="UP000293547"/>
    </source>
</evidence>
<organism evidence="1 2">
    <name type="scientific">Alternaria gaisen</name>
    <dbReference type="NCBI Taxonomy" id="167740"/>
    <lineage>
        <taxon>Eukaryota</taxon>
        <taxon>Fungi</taxon>
        <taxon>Dikarya</taxon>
        <taxon>Ascomycota</taxon>
        <taxon>Pezizomycotina</taxon>
        <taxon>Dothideomycetes</taxon>
        <taxon>Pleosporomycetidae</taxon>
        <taxon>Pleosporales</taxon>
        <taxon>Pleosporineae</taxon>
        <taxon>Pleosporaceae</taxon>
        <taxon>Alternaria</taxon>
        <taxon>Alternaria sect. Alternaria</taxon>
    </lineage>
</organism>